<sequence length="79" mass="8898">MINPRMDKLHENVESNYALVIAAAKRARQINAYYHALGEGSYEEYVPPMVQTSSHNQLTIALEEIAQGKLLVEKPKADE</sequence>
<keyword evidence="5" id="KW-0548">Nucleotidyltransferase</keyword>
<dbReference type="GO" id="GO:0000428">
    <property type="term" value="C:DNA-directed RNA polymerase complex"/>
    <property type="evidence" value="ECO:0007669"/>
    <property type="project" value="UniProtKB-KW"/>
</dbReference>
<comment type="catalytic activity">
    <reaction evidence="7">
        <text>RNA(n) + a ribonucleoside 5'-triphosphate = RNA(n+1) + diphosphate</text>
        <dbReference type="Rhea" id="RHEA:21248"/>
        <dbReference type="Rhea" id="RHEA-COMP:14527"/>
        <dbReference type="Rhea" id="RHEA-COMP:17342"/>
        <dbReference type="ChEBI" id="CHEBI:33019"/>
        <dbReference type="ChEBI" id="CHEBI:61557"/>
        <dbReference type="ChEBI" id="CHEBI:140395"/>
        <dbReference type="EC" id="2.7.7.6"/>
    </reaction>
</comment>
<keyword evidence="3" id="KW-0240">DNA-directed RNA polymerase</keyword>
<organism evidence="8">
    <name type="scientific">freshwater metagenome</name>
    <dbReference type="NCBI Taxonomy" id="449393"/>
    <lineage>
        <taxon>unclassified sequences</taxon>
        <taxon>metagenomes</taxon>
        <taxon>ecological metagenomes</taxon>
    </lineage>
</organism>
<reference evidence="8" key="1">
    <citation type="submission" date="2020-05" db="EMBL/GenBank/DDBJ databases">
        <authorList>
            <person name="Chiriac C."/>
            <person name="Salcher M."/>
            <person name="Ghai R."/>
            <person name="Kavagutti S V."/>
        </authorList>
    </citation>
    <scope>NUCLEOTIDE SEQUENCE</scope>
</reference>
<gene>
    <name evidence="8" type="ORF">UFOPK3444_01436</name>
</gene>
<accession>A0A6J7EIY4</accession>
<dbReference type="GO" id="GO:0003677">
    <property type="term" value="F:DNA binding"/>
    <property type="evidence" value="ECO:0007669"/>
    <property type="project" value="InterPro"/>
</dbReference>
<dbReference type="AlphaFoldDB" id="A0A6J7EIY4"/>
<proteinExistence type="inferred from homology"/>
<dbReference type="HAMAP" id="MF_00366">
    <property type="entry name" value="RNApol_bact_RpoZ"/>
    <property type="match status" value="1"/>
</dbReference>
<evidence type="ECO:0000256" key="6">
    <source>
        <dbReference type="ARBA" id="ARBA00023163"/>
    </source>
</evidence>
<evidence type="ECO:0000256" key="1">
    <source>
        <dbReference type="ARBA" id="ARBA00006711"/>
    </source>
</evidence>
<keyword evidence="6" id="KW-0804">Transcription</keyword>
<keyword evidence="4" id="KW-0808">Transferase</keyword>
<evidence type="ECO:0000256" key="5">
    <source>
        <dbReference type="ARBA" id="ARBA00022695"/>
    </source>
</evidence>
<evidence type="ECO:0000256" key="7">
    <source>
        <dbReference type="ARBA" id="ARBA00048552"/>
    </source>
</evidence>
<protein>
    <recommendedName>
        <fullName evidence="2">DNA-directed RNA polymerase</fullName>
        <ecNumber evidence="2">2.7.7.6</ecNumber>
    </recommendedName>
</protein>
<dbReference type="GO" id="GO:0006351">
    <property type="term" value="P:DNA-templated transcription"/>
    <property type="evidence" value="ECO:0007669"/>
    <property type="project" value="InterPro"/>
</dbReference>
<dbReference type="InterPro" id="IPR003716">
    <property type="entry name" value="DNA-dir_RNA_pol_omega"/>
</dbReference>
<name>A0A6J7EIY4_9ZZZZ</name>
<dbReference type="PANTHER" id="PTHR34476">
    <property type="entry name" value="DNA-DIRECTED RNA POLYMERASE SUBUNIT OMEGA"/>
    <property type="match status" value="1"/>
</dbReference>
<dbReference type="InterPro" id="IPR006110">
    <property type="entry name" value="Pol_omega/Rpo6/RPB6"/>
</dbReference>
<dbReference type="Gene3D" id="3.90.940.10">
    <property type="match status" value="1"/>
</dbReference>
<dbReference type="SUPFAM" id="SSF63562">
    <property type="entry name" value="RPB6/omega subunit-like"/>
    <property type="match status" value="1"/>
</dbReference>
<evidence type="ECO:0000313" key="8">
    <source>
        <dbReference type="EMBL" id="CAB4881124.1"/>
    </source>
</evidence>
<dbReference type="InterPro" id="IPR036161">
    <property type="entry name" value="RPB6/omega-like_sf"/>
</dbReference>
<dbReference type="PANTHER" id="PTHR34476:SF1">
    <property type="entry name" value="DNA-DIRECTED RNA POLYMERASE SUBUNIT OMEGA"/>
    <property type="match status" value="1"/>
</dbReference>
<dbReference type="EMBL" id="CAFBLU010000034">
    <property type="protein sequence ID" value="CAB4881124.1"/>
    <property type="molecule type" value="Genomic_DNA"/>
</dbReference>
<dbReference type="NCBIfam" id="TIGR00690">
    <property type="entry name" value="rpoZ"/>
    <property type="match status" value="1"/>
</dbReference>
<comment type="similarity">
    <text evidence="1">Belongs to the RNA polymerase subunit omega family.</text>
</comment>
<evidence type="ECO:0000256" key="2">
    <source>
        <dbReference type="ARBA" id="ARBA00012418"/>
    </source>
</evidence>
<dbReference type="GO" id="GO:0003899">
    <property type="term" value="F:DNA-directed RNA polymerase activity"/>
    <property type="evidence" value="ECO:0007669"/>
    <property type="project" value="UniProtKB-EC"/>
</dbReference>
<dbReference type="SMART" id="SM01409">
    <property type="entry name" value="RNA_pol_Rpb6"/>
    <property type="match status" value="1"/>
</dbReference>
<evidence type="ECO:0000256" key="4">
    <source>
        <dbReference type="ARBA" id="ARBA00022679"/>
    </source>
</evidence>
<evidence type="ECO:0000256" key="3">
    <source>
        <dbReference type="ARBA" id="ARBA00022478"/>
    </source>
</evidence>
<dbReference type="EC" id="2.7.7.6" evidence="2"/>
<dbReference type="Pfam" id="PF01192">
    <property type="entry name" value="RNA_pol_Rpb6"/>
    <property type="match status" value="1"/>
</dbReference>